<name>A0A1A8ZBU8_PLAOA</name>
<dbReference type="Proteomes" id="UP000078555">
    <property type="component" value="Unassembled WGS sequence"/>
</dbReference>
<reference evidence="3 4" key="1">
    <citation type="submission" date="2016-05" db="EMBL/GenBank/DDBJ databases">
        <authorList>
            <person name="Naeem Raeece"/>
        </authorList>
    </citation>
    <scope>NUCLEOTIDE SEQUENCE [LARGE SCALE GENOMIC DNA]</scope>
</reference>
<gene>
    <name evidence="1" type="ORF">POVWA1_043650</name>
    <name evidence="2" type="ORF">POVWA2_042120</name>
</gene>
<sequence length="79" mass="8841">MLTNCLDFIRSALLNMSYLPLYPFTNLPMTLFISLTTYTYACINDTHTQHPSMLFQIPFPPHCAGSSFQSVISALAIPP</sequence>
<dbReference type="EMBL" id="FLRD01000119">
    <property type="protein sequence ID" value="SBT41279.1"/>
    <property type="molecule type" value="Genomic_DNA"/>
</dbReference>
<dbReference type="EMBL" id="FLRE01000159">
    <property type="protein sequence ID" value="SBT41587.1"/>
    <property type="molecule type" value="Genomic_DNA"/>
</dbReference>
<evidence type="ECO:0000313" key="4">
    <source>
        <dbReference type="Proteomes" id="UP000078555"/>
    </source>
</evidence>
<proteinExistence type="predicted"/>
<evidence type="ECO:0000313" key="2">
    <source>
        <dbReference type="EMBL" id="SBT41587.1"/>
    </source>
</evidence>
<protein>
    <submittedName>
        <fullName evidence="1">Uncharacterized protein</fullName>
    </submittedName>
</protein>
<dbReference type="Proteomes" id="UP000078550">
    <property type="component" value="Unassembled WGS sequence"/>
</dbReference>
<reference evidence="1" key="2">
    <citation type="submission" date="2016-05" db="EMBL/GenBank/DDBJ databases">
        <authorList>
            <person name="Lavstsen T."/>
            <person name="Jespersen J.S."/>
        </authorList>
    </citation>
    <scope>NUCLEOTIDE SEQUENCE [LARGE SCALE GENOMIC DNA]</scope>
</reference>
<organism evidence="1 4">
    <name type="scientific">Plasmodium ovale wallikeri</name>
    <dbReference type="NCBI Taxonomy" id="864142"/>
    <lineage>
        <taxon>Eukaryota</taxon>
        <taxon>Sar</taxon>
        <taxon>Alveolata</taxon>
        <taxon>Apicomplexa</taxon>
        <taxon>Aconoidasida</taxon>
        <taxon>Haemosporida</taxon>
        <taxon>Plasmodiidae</taxon>
        <taxon>Plasmodium</taxon>
        <taxon>Plasmodium (Plasmodium)</taxon>
    </lineage>
</organism>
<keyword evidence="4" id="KW-1185">Reference proteome</keyword>
<evidence type="ECO:0000313" key="1">
    <source>
        <dbReference type="EMBL" id="SBT41279.1"/>
    </source>
</evidence>
<accession>A0A1A8ZBU8</accession>
<evidence type="ECO:0000313" key="3">
    <source>
        <dbReference type="Proteomes" id="UP000078550"/>
    </source>
</evidence>
<dbReference type="AlphaFoldDB" id="A0A1A8ZBU8"/>